<dbReference type="Proteomes" id="UP000257032">
    <property type="component" value="Unassembled WGS sequence"/>
</dbReference>
<name>A0A3D8VM54_9BACI</name>
<dbReference type="EMBL" id="QTLC01000048">
    <property type="protein sequence ID" value="RDY70363.1"/>
    <property type="molecule type" value="Genomic_DNA"/>
</dbReference>
<dbReference type="AlphaFoldDB" id="A0A3D8VM54"/>
<evidence type="ECO:0000313" key="2">
    <source>
        <dbReference type="Proteomes" id="UP000257032"/>
    </source>
</evidence>
<organism evidence="1 2">
    <name type="scientific">Halobacillus trueperi</name>
    <dbReference type="NCBI Taxonomy" id="156205"/>
    <lineage>
        <taxon>Bacteria</taxon>
        <taxon>Bacillati</taxon>
        <taxon>Bacillota</taxon>
        <taxon>Bacilli</taxon>
        <taxon>Bacillales</taxon>
        <taxon>Bacillaceae</taxon>
        <taxon>Halobacillus</taxon>
    </lineage>
</organism>
<evidence type="ECO:0000313" key="1">
    <source>
        <dbReference type="EMBL" id="RDY70363.1"/>
    </source>
</evidence>
<reference evidence="1 2" key="1">
    <citation type="submission" date="2018-08" db="EMBL/GenBank/DDBJ databases">
        <title>Genome sequence of strict halophilic Halobacillus trueperi SS1 isolated from Lunsu, a salty water body of North West Himalayas.</title>
        <authorList>
            <person name="Gupta S."/>
            <person name="Sharma P."/>
            <person name="Dev K."/>
            <person name="Baumler D."/>
            <person name="Sourirajan A."/>
        </authorList>
    </citation>
    <scope>NUCLEOTIDE SEQUENCE [LARGE SCALE GENOMIC DNA]</scope>
    <source>
        <strain evidence="1 2">SS1</strain>
    </source>
</reference>
<proteinExistence type="predicted"/>
<comment type="caution">
    <text evidence="1">The sequence shown here is derived from an EMBL/GenBank/DDBJ whole genome shotgun (WGS) entry which is preliminary data.</text>
</comment>
<protein>
    <submittedName>
        <fullName evidence="1">Uncharacterized protein</fullName>
    </submittedName>
</protein>
<accession>A0A3D8VM54</accession>
<gene>
    <name evidence="1" type="ORF">DXT76_13590</name>
</gene>
<sequence>MSNDWVPNHYGTLVGRGLVEREATPQAVLYFDEMKEGLHDYDYWFFLSTIWVSYSGWSDLNLWKKLFSSNRPNKKTSIMKPSELKAFRKMPNMILAYRAHRPNETDWISYTLEKQTAERFARERGVTSIHRYLIKKSDVCALFLRRGEDEILVIDKDKVTLKEEIPLSEEDKNAHI</sequence>